<feature type="transmembrane region" description="Helical" evidence="8">
    <location>
        <begin position="536"/>
        <end position="559"/>
    </location>
</feature>
<dbReference type="GO" id="GO:0016324">
    <property type="term" value="C:apical plasma membrane"/>
    <property type="evidence" value="ECO:0007669"/>
    <property type="project" value="UniProtKB-SubCell"/>
</dbReference>
<dbReference type="InterPro" id="IPR003841">
    <property type="entry name" value="Na/Pi_transpt"/>
</dbReference>
<comment type="similarity">
    <text evidence="2">Belongs to the SLC34A transporter family.</text>
</comment>
<evidence type="ECO:0000256" key="6">
    <source>
        <dbReference type="ARBA" id="ARBA00023136"/>
    </source>
</evidence>
<feature type="transmembrane region" description="Helical" evidence="8">
    <location>
        <begin position="394"/>
        <end position="414"/>
    </location>
</feature>
<evidence type="ECO:0000256" key="7">
    <source>
        <dbReference type="SAM" id="MobiDB-lite"/>
    </source>
</evidence>
<accession>A0A9D4LEZ0</accession>
<evidence type="ECO:0000256" key="1">
    <source>
        <dbReference type="ARBA" id="ARBA00004424"/>
    </source>
</evidence>
<feature type="transmembrane region" description="Helical" evidence="8">
    <location>
        <begin position="178"/>
        <end position="198"/>
    </location>
</feature>
<evidence type="ECO:0000256" key="2">
    <source>
        <dbReference type="ARBA" id="ARBA00005808"/>
    </source>
</evidence>
<reference evidence="9" key="1">
    <citation type="journal article" date="2019" name="bioRxiv">
        <title>The Genome of the Zebra Mussel, Dreissena polymorpha: A Resource for Invasive Species Research.</title>
        <authorList>
            <person name="McCartney M.A."/>
            <person name="Auch B."/>
            <person name="Kono T."/>
            <person name="Mallez S."/>
            <person name="Zhang Y."/>
            <person name="Obille A."/>
            <person name="Becker A."/>
            <person name="Abrahante J.E."/>
            <person name="Garbe J."/>
            <person name="Badalamenti J.P."/>
            <person name="Herman A."/>
            <person name="Mangelson H."/>
            <person name="Liachko I."/>
            <person name="Sullivan S."/>
            <person name="Sone E.D."/>
            <person name="Koren S."/>
            <person name="Silverstein K.A.T."/>
            <person name="Beckman K.B."/>
            <person name="Gohl D.M."/>
        </authorList>
    </citation>
    <scope>NUCLEOTIDE SEQUENCE</scope>
    <source>
        <strain evidence="9">Duluth1</strain>
        <tissue evidence="9">Whole animal</tissue>
    </source>
</reference>
<comment type="caution">
    <text evidence="9">The sequence shown here is derived from an EMBL/GenBank/DDBJ whole genome shotgun (WGS) entry which is preliminary data.</text>
</comment>
<keyword evidence="6 8" id="KW-0472">Membrane</keyword>
<evidence type="ECO:0000256" key="5">
    <source>
        <dbReference type="ARBA" id="ARBA00022989"/>
    </source>
</evidence>
<dbReference type="NCBIfam" id="TIGR01013">
    <property type="entry name" value="2a58"/>
    <property type="match status" value="1"/>
</dbReference>
<keyword evidence="3" id="KW-1003">Cell membrane</keyword>
<feature type="transmembrane region" description="Helical" evidence="8">
    <location>
        <begin position="94"/>
        <end position="115"/>
    </location>
</feature>
<keyword evidence="5 8" id="KW-1133">Transmembrane helix</keyword>
<dbReference type="AlphaFoldDB" id="A0A9D4LEZ0"/>
<feature type="transmembrane region" description="Helical" evidence="8">
    <location>
        <begin position="136"/>
        <end position="158"/>
    </location>
</feature>
<feature type="transmembrane region" description="Helical" evidence="8">
    <location>
        <begin position="509"/>
        <end position="530"/>
    </location>
</feature>
<evidence type="ECO:0000256" key="3">
    <source>
        <dbReference type="ARBA" id="ARBA00022475"/>
    </source>
</evidence>
<keyword evidence="4 8" id="KW-0812">Transmembrane</keyword>
<feature type="region of interest" description="Disordered" evidence="7">
    <location>
        <begin position="1"/>
        <end position="28"/>
    </location>
</feature>
<dbReference type="PANTHER" id="PTHR10010:SF46">
    <property type="entry name" value="SODIUM-DEPENDENT PHOSPHATE TRANSPORT PROTEIN 2B"/>
    <property type="match status" value="1"/>
</dbReference>
<keyword evidence="10" id="KW-1185">Reference proteome</keyword>
<protein>
    <recommendedName>
        <fullName evidence="11">Sodium-dependent phosphate transport protein 2B</fullName>
    </recommendedName>
</protein>
<evidence type="ECO:0000256" key="4">
    <source>
        <dbReference type="ARBA" id="ARBA00022692"/>
    </source>
</evidence>
<evidence type="ECO:0000313" key="9">
    <source>
        <dbReference type="EMBL" id="KAH3857303.1"/>
    </source>
</evidence>
<feature type="transmembrane region" description="Helical" evidence="8">
    <location>
        <begin position="348"/>
        <end position="368"/>
    </location>
</feature>
<feature type="transmembrane region" description="Helical" evidence="8">
    <location>
        <begin position="219"/>
        <end position="239"/>
    </location>
</feature>
<name>A0A9D4LEZ0_DREPO</name>
<feature type="transmembrane region" description="Helical" evidence="8">
    <location>
        <begin position="467"/>
        <end position="489"/>
    </location>
</feature>
<dbReference type="EMBL" id="JAIWYP010000003">
    <property type="protein sequence ID" value="KAH3857303.1"/>
    <property type="molecule type" value="Genomic_DNA"/>
</dbReference>
<gene>
    <name evidence="9" type="ORF">DPMN_099909</name>
</gene>
<dbReference type="GO" id="GO:0005436">
    <property type="term" value="F:sodium:phosphate symporter activity"/>
    <property type="evidence" value="ECO:0007669"/>
    <property type="project" value="InterPro"/>
</dbReference>
<sequence length="623" mass="68123">MDSNGSLTGNETSSQPYKEKGATNLGFSTSNADIAMTEKQLEMDAEKQNEAKVEIEGLKETEEDPWKISNIYIEVTPWNELSACGKFKRVTWDYFGKLVVLVGLLYLFICSLDFLGNAFKLIGGKAAGDIFKQSDVLSNPVAGLMIGILATVLLQSSSTSTSIVVSMVASKIVPIRNAIPMIMGANIGTSITNTLVSLAQMSNKGDFRRAFAGATVHDMFNWITVLVLLPVEAFSGYLFHLTENIVDSMTLTTNEGADREFLKVLTNPFTKLIIQVDSKVIEGVANGDIDAMNKSMIKHCCKKGIVDVTYVNTSTPENRTYVTKESICQEKCKYLFEGAANTLSDGEIGAILLVISLVLLCTCLVLIVKTLNSLLQGKVSLIIKKFVNADFPGFMGYFTGYLAILIGTGLTILVQSSSVFTSALTPLVGIGVIELDRMYPLTLGSNIGTTTTSILAAFAQSSSDIRLALQIALCHLFFNITGIVLFYPIPQLRFPIRLAKFLGNQTAKYRWFAIVYLILVFFLFPAAVFALSVVNWIAMVAVLGPITLLVIAIAVINVLQNKAPKALPMVFRNWYFLPEPLRSLKPMDRLMQKIVSCCPCCANKDATEENDEQTGESNSNTKL</sequence>
<dbReference type="Proteomes" id="UP000828390">
    <property type="component" value="Unassembled WGS sequence"/>
</dbReference>
<comment type="subcellular location">
    <subcellularLocation>
        <location evidence="1">Apical cell membrane</location>
        <topology evidence="1">Multi-pass membrane protein</topology>
    </subcellularLocation>
</comment>
<evidence type="ECO:0008006" key="11">
    <source>
        <dbReference type="Google" id="ProtNLM"/>
    </source>
</evidence>
<dbReference type="PANTHER" id="PTHR10010">
    <property type="entry name" value="SOLUTE CARRIER FAMILY 34 SODIUM PHOSPHATE , MEMBER 2-RELATED"/>
    <property type="match status" value="1"/>
</dbReference>
<feature type="compositionally biased region" description="Polar residues" evidence="7">
    <location>
        <begin position="1"/>
        <end position="16"/>
    </location>
</feature>
<dbReference type="Pfam" id="PF02690">
    <property type="entry name" value="Na_Pi_cotrans"/>
    <property type="match status" value="2"/>
</dbReference>
<organism evidence="9 10">
    <name type="scientific">Dreissena polymorpha</name>
    <name type="common">Zebra mussel</name>
    <name type="synonym">Mytilus polymorpha</name>
    <dbReference type="NCBI Taxonomy" id="45954"/>
    <lineage>
        <taxon>Eukaryota</taxon>
        <taxon>Metazoa</taxon>
        <taxon>Spiralia</taxon>
        <taxon>Lophotrochozoa</taxon>
        <taxon>Mollusca</taxon>
        <taxon>Bivalvia</taxon>
        <taxon>Autobranchia</taxon>
        <taxon>Heteroconchia</taxon>
        <taxon>Euheterodonta</taxon>
        <taxon>Imparidentia</taxon>
        <taxon>Neoheterodontei</taxon>
        <taxon>Myida</taxon>
        <taxon>Dreissenoidea</taxon>
        <taxon>Dreissenidae</taxon>
        <taxon>Dreissena</taxon>
    </lineage>
</organism>
<proteinExistence type="inferred from homology"/>
<reference evidence="9" key="2">
    <citation type="submission" date="2020-11" db="EMBL/GenBank/DDBJ databases">
        <authorList>
            <person name="McCartney M.A."/>
            <person name="Auch B."/>
            <person name="Kono T."/>
            <person name="Mallez S."/>
            <person name="Becker A."/>
            <person name="Gohl D.M."/>
            <person name="Silverstein K.A.T."/>
            <person name="Koren S."/>
            <person name="Bechman K.B."/>
            <person name="Herman A."/>
            <person name="Abrahante J.E."/>
            <person name="Garbe J."/>
        </authorList>
    </citation>
    <scope>NUCLEOTIDE SEQUENCE</scope>
    <source>
        <strain evidence="9">Duluth1</strain>
        <tissue evidence="9">Whole animal</tissue>
    </source>
</reference>
<evidence type="ECO:0000256" key="8">
    <source>
        <dbReference type="SAM" id="Phobius"/>
    </source>
</evidence>
<dbReference type="GO" id="GO:0044341">
    <property type="term" value="P:sodium-dependent phosphate transport"/>
    <property type="evidence" value="ECO:0007669"/>
    <property type="project" value="InterPro"/>
</dbReference>
<evidence type="ECO:0000313" key="10">
    <source>
        <dbReference type="Proteomes" id="UP000828390"/>
    </source>
</evidence>